<reference evidence="2 3" key="1">
    <citation type="submission" date="2024-01" db="EMBL/GenBank/DDBJ databases">
        <title>Genome assemblies of Stephania.</title>
        <authorList>
            <person name="Yang L."/>
        </authorList>
    </citation>
    <scope>NUCLEOTIDE SEQUENCE [LARGE SCALE GENOMIC DNA]</scope>
    <source>
        <strain evidence="2">QJT</strain>
        <tissue evidence="2">Leaf</tissue>
    </source>
</reference>
<evidence type="ECO:0000313" key="2">
    <source>
        <dbReference type="EMBL" id="KAK9137897.1"/>
    </source>
</evidence>
<dbReference type="PANTHER" id="PTHR48476">
    <property type="entry name" value="SHORT-CHAIN DEHYDROGENASE TIC 32, CHLOROPLASTIC-LIKE"/>
    <property type="match status" value="1"/>
</dbReference>
<dbReference type="InterPro" id="IPR055280">
    <property type="entry name" value="TIC32"/>
</dbReference>
<dbReference type="Gene3D" id="3.40.50.720">
    <property type="entry name" value="NAD(P)-binding Rossmann-like Domain"/>
    <property type="match status" value="1"/>
</dbReference>
<proteinExistence type="predicted"/>
<dbReference type="AlphaFoldDB" id="A0AAP0JS01"/>
<evidence type="ECO:0000313" key="1">
    <source>
        <dbReference type="EMBL" id="KAK9096527.1"/>
    </source>
</evidence>
<dbReference type="EMBL" id="JBBNAE010000009">
    <property type="protein sequence ID" value="KAK9096527.1"/>
    <property type="molecule type" value="Genomic_DNA"/>
</dbReference>
<sequence length="60" mass="6948">MASIRKFVHEFNSLGLPLNILINNAGILSLHFMLSKDNLEQHFAINYIESEAMLWMSRID</sequence>
<accession>A0AAP0JS01</accession>
<gene>
    <name evidence="2" type="ORF">Sjap_008491</name>
    <name evidence="1" type="ORF">Sjap_022024</name>
</gene>
<dbReference type="SUPFAM" id="SSF51735">
    <property type="entry name" value="NAD(P)-binding Rossmann-fold domains"/>
    <property type="match status" value="1"/>
</dbReference>
<dbReference type="EMBL" id="JBBNAE010000003">
    <property type="protein sequence ID" value="KAK9137897.1"/>
    <property type="molecule type" value="Genomic_DNA"/>
</dbReference>
<organism evidence="2 3">
    <name type="scientific">Stephania japonica</name>
    <dbReference type="NCBI Taxonomy" id="461633"/>
    <lineage>
        <taxon>Eukaryota</taxon>
        <taxon>Viridiplantae</taxon>
        <taxon>Streptophyta</taxon>
        <taxon>Embryophyta</taxon>
        <taxon>Tracheophyta</taxon>
        <taxon>Spermatophyta</taxon>
        <taxon>Magnoliopsida</taxon>
        <taxon>Ranunculales</taxon>
        <taxon>Menispermaceae</taxon>
        <taxon>Menispermoideae</taxon>
        <taxon>Cissampelideae</taxon>
        <taxon>Stephania</taxon>
    </lineage>
</organism>
<keyword evidence="3" id="KW-1185">Reference proteome</keyword>
<evidence type="ECO:0000313" key="3">
    <source>
        <dbReference type="Proteomes" id="UP001417504"/>
    </source>
</evidence>
<dbReference type="InterPro" id="IPR036291">
    <property type="entry name" value="NAD(P)-bd_dom_sf"/>
</dbReference>
<protein>
    <submittedName>
        <fullName evidence="2">Uncharacterized protein</fullName>
    </submittedName>
</protein>
<name>A0AAP0JS01_9MAGN</name>
<comment type="caution">
    <text evidence="2">The sequence shown here is derived from an EMBL/GenBank/DDBJ whole genome shotgun (WGS) entry which is preliminary data.</text>
</comment>
<dbReference type="PANTHER" id="PTHR48476:SF1">
    <property type="entry name" value="SHORT-CHAIN DEHYDROGENASE TIC 32, CHLOROPLASTIC-LIKE"/>
    <property type="match status" value="1"/>
</dbReference>
<dbReference type="Proteomes" id="UP001417504">
    <property type="component" value="Unassembled WGS sequence"/>
</dbReference>